<reference evidence="1 2" key="1">
    <citation type="journal article" date="2019" name="Sci. Rep.">
        <title>Orb-weaving spider Araneus ventricosus genome elucidates the spidroin gene catalogue.</title>
        <authorList>
            <person name="Kono N."/>
            <person name="Nakamura H."/>
            <person name="Ohtoshi R."/>
            <person name="Moran D.A.P."/>
            <person name="Shinohara A."/>
            <person name="Yoshida Y."/>
            <person name="Fujiwara M."/>
            <person name="Mori M."/>
            <person name="Tomita M."/>
            <person name="Arakawa K."/>
        </authorList>
    </citation>
    <scope>NUCLEOTIDE SEQUENCE [LARGE SCALE GENOMIC DNA]</scope>
</reference>
<dbReference type="AlphaFoldDB" id="A0A4Y2UHJ6"/>
<name>A0A4Y2UHJ6_ARAVE</name>
<evidence type="ECO:0000313" key="1">
    <source>
        <dbReference type="EMBL" id="GBO11662.1"/>
    </source>
</evidence>
<protein>
    <submittedName>
        <fullName evidence="1">Uncharacterized protein</fullName>
    </submittedName>
</protein>
<sequence length="31" mass="3478">VQEKPGTFLPVHDSLRRRRIAASGRLPGHLL</sequence>
<gene>
    <name evidence="1" type="ORF">AVEN_27088_1</name>
</gene>
<accession>A0A4Y2UHJ6</accession>
<evidence type="ECO:0000313" key="2">
    <source>
        <dbReference type="Proteomes" id="UP000499080"/>
    </source>
</evidence>
<dbReference type="EMBL" id="BGPR01036437">
    <property type="protein sequence ID" value="GBO11662.1"/>
    <property type="molecule type" value="Genomic_DNA"/>
</dbReference>
<comment type="caution">
    <text evidence="1">The sequence shown here is derived from an EMBL/GenBank/DDBJ whole genome shotgun (WGS) entry which is preliminary data.</text>
</comment>
<dbReference type="Proteomes" id="UP000499080">
    <property type="component" value="Unassembled WGS sequence"/>
</dbReference>
<feature type="non-terminal residue" evidence="1">
    <location>
        <position position="1"/>
    </location>
</feature>
<keyword evidence="2" id="KW-1185">Reference proteome</keyword>
<organism evidence="1 2">
    <name type="scientific">Araneus ventricosus</name>
    <name type="common">Orbweaver spider</name>
    <name type="synonym">Epeira ventricosa</name>
    <dbReference type="NCBI Taxonomy" id="182803"/>
    <lineage>
        <taxon>Eukaryota</taxon>
        <taxon>Metazoa</taxon>
        <taxon>Ecdysozoa</taxon>
        <taxon>Arthropoda</taxon>
        <taxon>Chelicerata</taxon>
        <taxon>Arachnida</taxon>
        <taxon>Araneae</taxon>
        <taxon>Araneomorphae</taxon>
        <taxon>Entelegynae</taxon>
        <taxon>Araneoidea</taxon>
        <taxon>Araneidae</taxon>
        <taxon>Araneus</taxon>
    </lineage>
</organism>
<proteinExistence type="predicted"/>